<dbReference type="Gene3D" id="3.40.50.300">
    <property type="entry name" value="P-loop containing nucleotide triphosphate hydrolases"/>
    <property type="match status" value="1"/>
</dbReference>
<reference evidence="5" key="1">
    <citation type="submission" date="2025-08" db="UniProtKB">
        <authorList>
            <consortium name="Ensembl"/>
        </authorList>
    </citation>
    <scope>IDENTIFICATION</scope>
</reference>
<evidence type="ECO:0000259" key="4">
    <source>
        <dbReference type="PROSITE" id="PS51720"/>
    </source>
</evidence>
<keyword evidence="3" id="KW-0342">GTP-binding</keyword>
<evidence type="ECO:0000256" key="1">
    <source>
        <dbReference type="ARBA" id="ARBA00008535"/>
    </source>
</evidence>
<reference evidence="5" key="2">
    <citation type="submission" date="2025-09" db="UniProtKB">
        <authorList>
            <consortium name="Ensembl"/>
        </authorList>
    </citation>
    <scope>IDENTIFICATION</scope>
</reference>
<dbReference type="Ensembl" id="ENSAPOT00000008883.1">
    <property type="protein sequence ID" value="ENSAPOP00000024394.1"/>
    <property type="gene ID" value="ENSAPOG00000006775.1"/>
</dbReference>
<dbReference type="GeneID" id="110965835"/>
<name>A0A3Q1G642_9TELE</name>
<evidence type="ECO:0000313" key="6">
    <source>
        <dbReference type="Proteomes" id="UP000257200"/>
    </source>
</evidence>
<evidence type="ECO:0000256" key="3">
    <source>
        <dbReference type="ARBA" id="ARBA00023134"/>
    </source>
</evidence>
<dbReference type="Pfam" id="PF04548">
    <property type="entry name" value="AIG1"/>
    <property type="match status" value="1"/>
</dbReference>
<proteinExistence type="inferred from homology"/>
<dbReference type="STRING" id="80966.ENSAPOP00000024394"/>
<dbReference type="SUPFAM" id="SSF52540">
    <property type="entry name" value="P-loop containing nucleoside triphosphate hydrolases"/>
    <property type="match status" value="1"/>
</dbReference>
<dbReference type="OrthoDB" id="9942170at2759"/>
<dbReference type="GeneTree" id="ENSGT01140000282522"/>
<dbReference type="InterPro" id="IPR027417">
    <property type="entry name" value="P-loop_NTPase"/>
</dbReference>
<evidence type="ECO:0000313" key="5">
    <source>
        <dbReference type="Ensembl" id="ENSAPOP00000024394.1"/>
    </source>
</evidence>
<keyword evidence="6" id="KW-1185">Reference proteome</keyword>
<comment type="similarity">
    <text evidence="1">Belongs to the TRAFAC class TrmE-Era-EngA-EngB-Septin-like GTPase superfamily. AIG1/Toc34/Toc159-like paraseptin GTPase family. IAN subfamily.</text>
</comment>
<feature type="domain" description="AIG1-type G" evidence="4">
    <location>
        <begin position="333"/>
        <end position="528"/>
    </location>
</feature>
<dbReference type="GO" id="GO:0005525">
    <property type="term" value="F:GTP binding"/>
    <property type="evidence" value="ECO:0007669"/>
    <property type="project" value="UniProtKB-KW"/>
</dbReference>
<dbReference type="PANTHER" id="PTHR10903:SF188">
    <property type="entry name" value="GTPASE IMAP FAMILY MEMBER 2-LIKE-RELATED"/>
    <property type="match status" value="1"/>
</dbReference>
<dbReference type="InterPro" id="IPR045058">
    <property type="entry name" value="GIMA/IAN/Toc"/>
</dbReference>
<dbReference type="PANTHER" id="PTHR10903">
    <property type="entry name" value="GTPASE, IMAP FAMILY MEMBER-RELATED"/>
    <property type="match status" value="1"/>
</dbReference>
<organism evidence="5 6">
    <name type="scientific">Acanthochromis polyacanthus</name>
    <name type="common">spiny chromis</name>
    <dbReference type="NCBI Taxonomy" id="80966"/>
    <lineage>
        <taxon>Eukaryota</taxon>
        <taxon>Metazoa</taxon>
        <taxon>Chordata</taxon>
        <taxon>Craniata</taxon>
        <taxon>Vertebrata</taxon>
        <taxon>Euteleostomi</taxon>
        <taxon>Actinopterygii</taxon>
        <taxon>Neopterygii</taxon>
        <taxon>Teleostei</taxon>
        <taxon>Neoteleostei</taxon>
        <taxon>Acanthomorphata</taxon>
        <taxon>Ovalentaria</taxon>
        <taxon>Pomacentridae</taxon>
        <taxon>Acanthochromis</taxon>
    </lineage>
</organism>
<evidence type="ECO:0000256" key="2">
    <source>
        <dbReference type="ARBA" id="ARBA00022741"/>
    </source>
</evidence>
<accession>A0A3Q1G642</accession>
<dbReference type="InterPro" id="IPR006703">
    <property type="entry name" value="G_AIG1"/>
</dbReference>
<dbReference type="AlphaFoldDB" id="A0A3Q1G642"/>
<dbReference type="RefSeq" id="XP_022070692.1">
    <property type="nucleotide sequence ID" value="XM_022215000.2"/>
</dbReference>
<dbReference type="InParanoid" id="A0A3Q1G642"/>
<dbReference type="Proteomes" id="UP000257200">
    <property type="component" value="Unplaced"/>
</dbReference>
<keyword evidence="2" id="KW-0547">Nucleotide-binding</keyword>
<protein>
    <submittedName>
        <fullName evidence="5">Uncharacterized LOC110965835</fullName>
    </submittedName>
</protein>
<dbReference type="PROSITE" id="PS51720">
    <property type="entry name" value="G_AIG1"/>
    <property type="match status" value="1"/>
</dbReference>
<sequence>MPMQERKNKRGHVEYFVSGRHLNLDDLKHEAQNVRNKYLPIENIPDYPQPEFHVAHLKHETDEEGLNGIKKDEGFKFPHSDSDNPHKFFLQWWSLAVSPEEVNSAETRFLQQKFSSLTEDQAAIHSSFFFKFTTSPAFSECSRLGSYRFTCPLEEVLDAYRQQFCSGDQPVMRLYETVLHPKEVQHTVLVHSPANQEDFSEYPLLTDDPNAICVYKDGRFIWRPYAICSEHRHKLICKSKTKEMDVQQLTWKDKVYYIWDNVAIALHVGEQVLRFDTDQLRKNLKFCDKNYPAIVPTGRFNNFEEAKIAVGRLWPDCDFPLEKESSLEQRFTVQNLRLVLVGRSGSRKSSSGNIILGRDAFSAGNAQCCLQTEKVFSWELTVVDTPGLSETPDTQTEILKCIDMSAPGPHAILLVIKVETLDNEGEDIVRQMEKIFGENVWRHTFVVLTFEDGAERDGNILNETKTKVGKILDWEVGERYYVLNNKQQVWDLLDELATMVFENREKFYSVQNRVSKRKITDVDGAITD</sequence>